<dbReference type="EMBL" id="JANBUN010002790">
    <property type="protein sequence ID" value="KAJ2793673.1"/>
    <property type="molecule type" value="Genomic_DNA"/>
</dbReference>
<sequence>LRDVVMACINKVAPDHEGIELGIGESILIKAIASATGRQAARIKQEHQELGDLGMVAQRCKTSQRTMFKPKPLSVTRVLQTFKEIAQTSGSSAVQKKSGLISGLLAACSTSSEAKFLIRALEGRLRIGLAESTVQVALAHAALMYETKRDDLEPEDLQKATDSLKQVLSEYPVYDSVIGKIYEYGIGDVANHCTLTPTLPVKPMLAKIEKAADDILRRFEGRPFTCEYKYDGERSQIHYVRDADGSERCVVFSRNAENNTAKYPDIAGSVSQFANASVTSFILDCEAVAWDRDTGKIRSFQTLSSRRRKVDDKSEITVGVCCFAFDLLFLNGEVGGGAAGPGATCARFSAPPQHMRQVHPTPSGGCIAGRSGCPARAGRGLQLGRGNHARRPACDALRRLAGSCAFRCACVCANWLAVYFATL</sequence>
<name>A0ACC1KRC0_9FUNG</name>
<proteinExistence type="predicted"/>
<gene>
    <name evidence="1" type="primary">cdc17_1</name>
    <name evidence="1" type="ORF">H4R21_005799</name>
</gene>
<keyword evidence="1" id="KW-0436">Ligase</keyword>
<keyword evidence="2" id="KW-1185">Reference proteome</keyword>
<accession>A0ACC1KRC0</accession>
<evidence type="ECO:0000313" key="2">
    <source>
        <dbReference type="Proteomes" id="UP001140087"/>
    </source>
</evidence>
<comment type="caution">
    <text evidence="1">The sequence shown here is derived from an EMBL/GenBank/DDBJ whole genome shotgun (WGS) entry which is preliminary data.</text>
</comment>
<dbReference type="Proteomes" id="UP001140087">
    <property type="component" value="Unassembled WGS sequence"/>
</dbReference>
<evidence type="ECO:0000313" key="1">
    <source>
        <dbReference type="EMBL" id="KAJ2793673.1"/>
    </source>
</evidence>
<feature type="non-terminal residue" evidence="1">
    <location>
        <position position="1"/>
    </location>
</feature>
<protein>
    <submittedName>
        <fullName evidence="1">ATP-dependent DNA ligase Cdc17</fullName>
    </submittedName>
</protein>
<reference evidence="1" key="1">
    <citation type="submission" date="2022-07" db="EMBL/GenBank/DDBJ databases">
        <title>Phylogenomic reconstructions and comparative analyses of Kickxellomycotina fungi.</title>
        <authorList>
            <person name="Reynolds N.K."/>
            <person name="Stajich J.E."/>
            <person name="Barry K."/>
            <person name="Grigoriev I.V."/>
            <person name="Crous P."/>
            <person name="Smith M.E."/>
        </authorList>
    </citation>
    <scope>NUCLEOTIDE SEQUENCE</scope>
    <source>
        <strain evidence="1">BCRC 34780</strain>
    </source>
</reference>
<organism evidence="1 2">
    <name type="scientific">Coemansia helicoidea</name>
    <dbReference type="NCBI Taxonomy" id="1286919"/>
    <lineage>
        <taxon>Eukaryota</taxon>
        <taxon>Fungi</taxon>
        <taxon>Fungi incertae sedis</taxon>
        <taxon>Zoopagomycota</taxon>
        <taxon>Kickxellomycotina</taxon>
        <taxon>Kickxellomycetes</taxon>
        <taxon>Kickxellales</taxon>
        <taxon>Kickxellaceae</taxon>
        <taxon>Coemansia</taxon>
    </lineage>
</organism>